<keyword evidence="2" id="KW-0560">Oxidoreductase</keyword>
<proteinExistence type="inferred from homology"/>
<sequence>MAFLSSTEKPNSLLRYHRILSPTCAVKVSPLCLGSMNFGEAWKAQMGECNKETSFSILDHFYEMGGNFIDTANVYMTGESEQWLGEWMQLRGVRDQMVIATKYTSTTKYMALEPPGIYSNYGGESKKSLRISLEKSLKSLQTEYVDILYVHAWEGLASIPEIMRALDDVVRAGKVLYLGISNWPAWLVVKANDYARQHGLTPFVVYEGRWNPANREIERDVLPMCKAEGMAITVWSSLGSGKFRVTTEEGARPWGGSLGQAPVEVYQKFGVAMEKIGKTKGSDATAVALRYCMLKAPYVFPIVGGRKLEHLQKNIEALAINLSEEEIKEIEAAVPFDFGYPHSFLSGDPYKNISSEDPTCFIRTYGYFDGVQEPKAIHSHE</sequence>
<protein>
    <submittedName>
        <fullName evidence="5">Related to norsolorinic acid reductase</fullName>
    </submittedName>
</protein>
<feature type="domain" description="NADP-dependent oxidoreductase" evidence="4">
    <location>
        <begin position="30"/>
        <end position="333"/>
    </location>
</feature>
<evidence type="ECO:0000259" key="4">
    <source>
        <dbReference type="Pfam" id="PF00248"/>
    </source>
</evidence>
<dbReference type="EMBL" id="FJOG01000003">
    <property type="protein sequence ID" value="CZR52600.1"/>
    <property type="molecule type" value="Genomic_DNA"/>
</dbReference>
<dbReference type="GO" id="GO:0016491">
    <property type="term" value="F:oxidoreductase activity"/>
    <property type="evidence" value="ECO:0007669"/>
    <property type="project" value="UniProtKB-KW"/>
</dbReference>
<dbReference type="PANTHER" id="PTHR43364">
    <property type="entry name" value="NADH-SPECIFIC METHYLGLYOXAL REDUCTASE-RELATED"/>
    <property type="match status" value="1"/>
</dbReference>
<dbReference type="InterPro" id="IPR050523">
    <property type="entry name" value="AKR_Detox_Biosynth"/>
</dbReference>
<keyword evidence="1" id="KW-0521">NADP</keyword>
<accession>A0A1L7WIK0</accession>
<dbReference type="Proteomes" id="UP000184330">
    <property type="component" value="Unassembled WGS sequence"/>
</dbReference>
<evidence type="ECO:0000256" key="2">
    <source>
        <dbReference type="ARBA" id="ARBA00023002"/>
    </source>
</evidence>
<dbReference type="PANTHER" id="PTHR43364:SF7">
    <property type="entry name" value="NADP-DEPENDENT OXIDOREDUCTASE DOMAIN-CONTAINING PROTEIN-RELATED"/>
    <property type="match status" value="1"/>
</dbReference>
<dbReference type="Gene3D" id="3.20.20.100">
    <property type="entry name" value="NADP-dependent oxidoreductase domain"/>
    <property type="match status" value="1"/>
</dbReference>
<keyword evidence="6" id="KW-1185">Reference proteome</keyword>
<dbReference type="OrthoDB" id="48988at2759"/>
<reference evidence="5 6" key="1">
    <citation type="submission" date="2016-03" db="EMBL/GenBank/DDBJ databases">
        <authorList>
            <person name="Ploux O."/>
        </authorList>
    </citation>
    <scope>NUCLEOTIDE SEQUENCE [LARGE SCALE GENOMIC DNA]</scope>
    <source>
        <strain evidence="5 6">UAMH 11012</strain>
    </source>
</reference>
<comment type="similarity">
    <text evidence="3">Belongs to the aldo/keto reductase family. Aldo/keto reductase 2 subfamily.</text>
</comment>
<name>A0A1L7WIK0_9HELO</name>
<dbReference type="InterPro" id="IPR036812">
    <property type="entry name" value="NAD(P)_OxRdtase_dom_sf"/>
</dbReference>
<dbReference type="AlphaFoldDB" id="A0A1L7WIK0"/>
<evidence type="ECO:0000313" key="6">
    <source>
        <dbReference type="Proteomes" id="UP000184330"/>
    </source>
</evidence>
<evidence type="ECO:0000256" key="1">
    <source>
        <dbReference type="ARBA" id="ARBA00022857"/>
    </source>
</evidence>
<dbReference type="SUPFAM" id="SSF51430">
    <property type="entry name" value="NAD(P)-linked oxidoreductase"/>
    <property type="match status" value="1"/>
</dbReference>
<gene>
    <name evidence="5" type="ORF">PAC_02477</name>
</gene>
<dbReference type="Pfam" id="PF00248">
    <property type="entry name" value="Aldo_ket_red"/>
    <property type="match status" value="1"/>
</dbReference>
<evidence type="ECO:0000313" key="5">
    <source>
        <dbReference type="EMBL" id="CZR52600.1"/>
    </source>
</evidence>
<evidence type="ECO:0000256" key="3">
    <source>
        <dbReference type="ARBA" id="ARBA00038157"/>
    </source>
</evidence>
<dbReference type="STRING" id="576137.A0A1L7WIK0"/>
<dbReference type="InterPro" id="IPR023210">
    <property type="entry name" value="NADP_OxRdtase_dom"/>
</dbReference>
<organism evidence="5 6">
    <name type="scientific">Phialocephala subalpina</name>
    <dbReference type="NCBI Taxonomy" id="576137"/>
    <lineage>
        <taxon>Eukaryota</taxon>
        <taxon>Fungi</taxon>
        <taxon>Dikarya</taxon>
        <taxon>Ascomycota</taxon>
        <taxon>Pezizomycotina</taxon>
        <taxon>Leotiomycetes</taxon>
        <taxon>Helotiales</taxon>
        <taxon>Mollisiaceae</taxon>
        <taxon>Phialocephala</taxon>
        <taxon>Phialocephala fortinii species complex</taxon>
    </lineage>
</organism>